<organism evidence="4 5">
    <name type="scientific">Salinarimonas ramus</name>
    <dbReference type="NCBI Taxonomy" id="690164"/>
    <lineage>
        <taxon>Bacteria</taxon>
        <taxon>Pseudomonadati</taxon>
        <taxon>Pseudomonadota</taxon>
        <taxon>Alphaproteobacteria</taxon>
        <taxon>Hyphomicrobiales</taxon>
        <taxon>Salinarimonadaceae</taxon>
        <taxon>Salinarimonas</taxon>
    </lineage>
</organism>
<dbReference type="PANTHER" id="PTHR46797:SF10">
    <property type="entry name" value="BLR1115 PROTEIN"/>
    <property type="match status" value="1"/>
</dbReference>
<evidence type="ECO:0000313" key="5">
    <source>
        <dbReference type="Proteomes" id="UP000600449"/>
    </source>
</evidence>
<dbReference type="GO" id="GO:0005829">
    <property type="term" value="C:cytosol"/>
    <property type="evidence" value="ECO:0007669"/>
    <property type="project" value="TreeGrafter"/>
</dbReference>
<protein>
    <submittedName>
        <fullName evidence="4">Transcriptional regulator</fullName>
    </submittedName>
</protein>
<dbReference type="InterPro" id="IPR050807">
    <property type="entry name" value="TransReg_Diox_bact_type"/>
</dbReference>
<dbReference type="GO" id="GO:0003700">
    <property type="term" value="F:DNA-binding transcription factor activity"/>
    <property type="evidence" value="ECO:0007669"/>
    <property type="project" value="TreeGrafter"/>
</dbReference>
<accession>A0A917V651</accession>
<dbReference type="SMART" id="SM00530">
    <property type="entry name" value="HTH_XRE"/>
    <property type="match status" value="1"/>
</dbReference>
<gene>
    <name evidence="4" type="ORF">GCM10011322_32600</name>
</gene>
<evidence type="ECO:0000259" key="3">
    <source>
        <dbReference type="PROSITE" id="PS50943"/>
    </source>
</evidence>
<dbReference type="PROSITE" id="PS50943">
    <property type="entry name" value="HTH_CROC1"/>
    <property type="match status" value="1"/>
</dbReference>
<dbReference type="InterPro" id="IPR001387">
    <property type="entry name" value="Cro/C1-type_HTH"/>
</dbReference>
<dbReference type="CDD" id="cd02209">
    <property type="entry name" value="cupin_XRE_C"/>
    <property type="match status" value="1"/>
</dbReference>
<dbReference type="RefSeq" id="WP_188914319.1">
    <property type="nucleotide sequence ID" value="NZ_BMMF01000010.1"/>
</dbReference>
<dbReference type="PANTHER" id="PTHR46797">
    <property type="entry name" value="HTH-TYPE TRANSCRIPTIONAL REGULATOR"/>
    <property type="match status" value="1"/>
</dbReference>
<proteinExistence type="predicted"/>
<dbReference type="Gene3D" id="1.10.260.40">
    <property type="entry name" value="lambda repressor-like DNA-binding domains"/>
    <property type="match status" value="1"/>
</dbReference>
<feature type="region of interest" description="Disordered" evidence="2">
    <location>
        <begin position="68"/>
        <end position="101"/>
    </location>
</feature>
<feature type="domain" description="HTH cro/C1-type" evidence="3">
    <location>
        <begin position="10"/>
        <end position="64"/>
    </location>
</feature>
<dbReference type="SUPFAM" id="SSF51182">
    <property type="entry name" value="RmlC-like cupins"/>
    <property type="match status" value="1"/>
</dbReference>
<evidence type="ECO:0000256" key="1">
    <source>
        <dbReference type="ARBA" id="ARBA00023125"/>
    </source>
</evidence>
<dbReference type="Pfam" id="PF07883">
    <property type="entry name" value="Cupin_2"/>
    <property type="match status" value="1"/>
</dbReference>
<dbReference type="Proteomes" id="UP000600449">
    <property type="component" value="Unassembled WGS sequence"/>
</dbReference>
<keyword evidence="5" id="KW-1185">Reference proteome</keyword>
<reference evidence="4 5" key="1">
    <citation type="journal article" date="2014" name="Int. J. Syst. Evol. Microbiol.">
        <title>Complete genome sequence of Corynebacterium casei LMG S-19264T (=DSM 44701T), isolated from a smear-ripened cheese.</title>
        <authorList>
            <consortium name="US DOE Joint Genome Institute (JGI-PGF)"/>
            <person name="Walter F."/>
            <person name="Albersmeier A."/>
            <person name="Kalinowski J."/>
            <person name="Ruckert C."/>
        </authorList>
    </citation>
    <scope>NUCLEOTIDE SEQUENCE [LARGE SCALE GENOMIC DNA]</scope>
    <source>
        <strain evidence="4 5">CGMCC 1.9161</strain>
    </source>
</reference>
<dbReference type="CDD" id="cd00093">
    <property type="entry name" value="HTH_XRE"/>
    <property type="match status" value="1"/>
</dbReference>
<evidence type="ECO:0000256" key="2">
    <source>
        <dbReference type="SAM" id="MobiDB-lite"/>
    </source>
</evidence>
<comment type="caution">
    <text evidence="4">The sequence shown here is derived from an EMBL/GenBank/DDBJ whole genome shotgun (WGS) entry which is preliminary data.</text>
</comment>
<dbReference type="GO" id="GO:0003677">
    <property type="term" value="F:DNA binding"/>
    <property type="evidence" value="ECO:0007669"/>
    <property type="project" value="UniProtKB-KW"/>
</dbReference>
<dbReference type="EMBL" id="BMMF01000010">
    <property type="protein sequence ID" value="GGK42985.1"/>
    <property type="molecule type" value="Genomic_DNA"/>
</dbReference>
<dbReference type="SUPFAM" id="SSF47413">
    <property type="entry name" value="lambda repressor-like DNA-binding domains"/>
    <property type="match status" value="1"/>
</dbReference>
<evidence type="ECO:0000313" key="4">
    <source>
        <dbReference type="EMBL" id="GGK42985.1"/>
    </source>
</evidence>
<dbReference type="InterPro" id="IPR010982">
    <property type="entry name" value="Lambda_DNA-bd_dom_sf"/>
</dbReference>
<dbReference type="AlphaFoldDB" id="A0A917V651"/>
<dbReference type="Gene3D" id="2.60.120.10">
    <property type="entry name" value="Jelly Rolls"/>
    <property type="match status" value="1"/>
</dbReference>
<dbReference type="InterPro" id="IPR014710">
    <property type="entry name" value="RmlC-like_jellyroll"/>
</dbReference>
<dbReference type="Pfam" id="PF01381">
    <property type="entry name" value="HTH_3"/>
    <property type="match status" value="1"/>
</dbReference>
<dbReference type="InterPro" id="IPR013096">
    <property type="entry name" value="Cupin_2"/>
</dbReference>
<name>A0A917V651_9HYPH</name>
<keyword evidence="1" id="KW-0238">DNA-binding</keyword>
<sequence length="196" mass="20944">MENRTLASRIRFARTDRRMTLDALADASGVSRAALSRIERGEASPTATLLARIAAGLGTSVASLFSEGEQSRDAGHAAPPPSSALSRAADQPSWQDPQSGYVRRNVSPAAAKGAAEIVDVTFPPGERVVFDNALGWHGVAQQVWVLDGTIEMTVGTETSRLFVGDCLFMRLDWPVAFHNPGETPARYAVVLSRLPA</sequence>
<dbReference type="InterPro" id="IPR011051">
    <property type="entry name" value="RmlC_Cupin_sf"/>
</dbReference>